<keyword evidence="2" id="KW-0812">Transmembrane</keyword>
<evidence type="ECO:0000259" key="3">
    <source>
        <dbReference type="PROSITE" id="PS50801"/>
    </source>
</evidence>
<sequence>MQTSQSLLDQFFRQIARSIALGIGVIAAVVVPIELISFVLTNNTLLAIAAAISTTIGIGSGCTVFLLDRGQPLWQGILPFAVLIVVAEIMVALWLPELYVSAAPFIVVAILLASLINRRVFTISVLVICIVVTVVLLLISQPAPEAKIPAPMFSFLQASSLAALFVAVWIFLDRIIAAQMQALQIADQRADDAEAARQQTELARQEVERRASEQQRLLELVAVLELPILTIDDRVLLAPLVGNLDSRRADALRQRVLERLAELRAHTVIIDITGITVIDTAVAKALIDTATAIRLLGARTIISGIRPTVAQTLVHLNTGLHEITTAPNPEAALRLARPAVMI</sequence>
<feature type="transmembrane region" description="Helical" evidence="2">
    <location>
        <begin position="152"/>
        <end position="172"/>
    </location>
</feature>
<dbReference type="PROSITE" id="PS50801">
    <property type="entry name" value="STAS"/>
    <property type="match status" value="1"/>
</dbReference>
<dbReference type="EnsemblBacteria" id="ABY34999">
    <property type="protein sequence ID" value="ABY34999"/>
    <property type="gene ID" value="Caur_1782"/>
</dbReference>
<reference evidence="5" key="1">
    <citation type="journal article" date="2011" name="BMC Genomics">
        <title>Complete genome sequence of the filamentous anoxygenic phototrophic bacterium Chloroflexus aurantiacus.</title>
        <authorList>
            <person name="Tang K.H."/>
            <person name="Barry K."/>
            <person name="Chertkov O."/>
            <person name="Dalin E."/>
            <person name="Han C.S."/>
            <person name="Hauser L.J."/>
            <person name="Honchak B.M."/>
            <person name="Karbach L.E."/>
            <person name="Land M.L."/>
            <person name="Lapidus A."/>
            <person name="Larimer F.W."/>
            <person name="Mikhailova N."/>
            <person name="Pitluck S."/>
            <person name="Pierson B.K."/>
            <person name="Blankenship R.E."/>
        </authorList>
    </citation>
    <scope>NUCLEOTIDE SEQUENCE [LARGE SCALE GENOMIC DNA]</scope>
    <source>
        <strain evidence="5">ATCC 29366 / DSM 635 / J-10-fl</strain>
    </source>
</reference>
<gene>
    <name evidence="4" type="ordered locus">Caur_1782</name>
</gene>
<dbReference type="PATRIC" id="fig|324602.8.peg.2034"/>
<protein>
    <submittedName>
        <fullName evidence="4">Sulfate transporter/antisigma-factor antagonist STAS</fullName>
    </submittedName>
</protein>
<dbReference type="Gene3D" id="3.30.750.24">
    <property type="entry name" value="STAS domain"/>
    <property type="match status" value="1"/>
</dbReference>
<feature type="domain" description="STAS" evidence="3">
    <location>
        <begin position="225"/>
        <end position="336"/>
    </location>
</feature>
<keyword evidence="2" id="KW-1133">Transmembrane helix</keyword>
<name>A9WD32_CHLAA</name>
<dbReference type="Proteomes" id="UP000002008">
    <property type="component" value="Chromosome"/>
</dbReference>
<dbReference type="EMBL" id="CP000909">
    <property type="protein sequence ID" value="ABY34999.1"/>
    <property type="molecule type" value="Genomic_DNA"/>
</dbReference>
<feature type="transmembrane region" description="Helical" evidence="2">
    <location>
        <begin position="73"/>
        <end position="92"/>
    </location>
</feature>
<dbReference type="InParanoid" id="A9WD32"/>
<dbReference type="PANTHER" id="PTHR33745">
    <property type="entry name" value="RSBT ANTAGONIST PROTEIN RSBS-RELATED"/>
    <property type="match status" value="1"/>
</dbReference>
<dbReference type="FunCoup" id="A9WD32">
    <property type="interactions" value="46"/>
</dbReference>
<dbReference type="HOGENOM" id="CLU_066001_0_0_0"/>
<evidence type="ECO:0000256" key="1">
    <source>
        <dbReference type="SAM" id="Coils"/>
    </source>
</evidence>
<dbReference type="KEGG" id="cau:Caur_1782"/>
<keyword evidence="2" id="KW-0472">Membrane</keyword>
<dbReference type="STRING" id="324602.Caur_1782"/>
<dbReference type="Pfam" id="PF01740">
    <property type="entry name" value="STAS"/>
    <property type="match status" value="1"/>
</dbReference>
<dbReference type="InterPro" id="IPR002645">
    <property type="entry name" value="STAS_dom"/>
</dbReference>
<dbReference type="AlphaFoldDB" id="A9WD32"/>
<dbReference type="eggNOG" id="COG1366">
    <property type="taxonomic scope" value="Bacteria"/>
</dbReference>
<keyword evidence="5" id="KW-1185">Reference proteome</keyword>
<feature type="transmembrane region" description="Helical" evidence="2">
    <location>
        <begin position="46"/>
        <end position="66"/>
    </location>
</feature>
<dbReference type="SUPFAM" id="SSF52091">
    <property type="entry name" value="SpoIIaa-like"/>
    <property type="match status" value="1"/>
</dbReference>
<evidence type="ECO:0000313" key="4">
    <source>
        <dbReference type="EMBL" id="ABY34999.1"/>
    </source>
</evidence>
<dbReference type="RefSeq" id="WP_012257653.1">
    <property type="nucleotide sequence ID" value="NC_010175.1"/>
</dbReference>
<dbReference type="PANTHER" id="PTHR33745:SF1">
    <property type="entry name" value="RSBT ANTAGONIST PROTEIN RSBS"/>
    <property type="match status" value="1"/>
</dbReference>
<feature type="transmembrane region" description="Helical" evidence="2">
    <location>
        <begin position="123"/>
        <end position="140"/>
    </location>
</feature>
<dbReference type="InterPro" id="IPR036513">
    <property type="entry name" value="STAS_dom_sf"/>
</dbReference>
<proteinExistence type="predicted"/>
<feature type="transmembrane region" description="Helical" evidence="2">
    <location>
        <begin position="20"/>
        <end position="40"/>
    </location>
</feature>
<evidence type="ECO:0000313" key="5">
    <source>
        <dbReference type="Proteomes" id="UP000002008"/>
    </source>
</evidence>
<accession>A9WD32</accession>
<organism evidence="4 5">
    <name type="scientific">Chloroflexus aurantiacus (strain ATCC 29366 / DSM 635 / J-10-fl)</name>
    <dbReference type="NCBI Taxonomy" id="324602"/>
    <lineage>
        <taxon>Bacteria</taxon>
        <taxon>Bacillati</taxon>
        <taxon>Chloroflexota</taxon>
        <taxon>Chloroflexia</taxon>
        <taxon>Chloroflexales</taxon>
        <taxon>Chloroflexineae</taxon>
        <taxon>Chloroflexaceae</taxon>
        <taxon>Chloroflexus</taxon>
    </lineage>
</organism>
<dbReference type="CDD" id="cd07041">
    <property type="entry name" value="STAS_RsbR_RsbS_like"/>
    <property type="match status" value="1"/>
</dbReference>
<evidence type="ECO:0000256" key="2">
    <source>
        <dbReference type="SAM" id="Phobius"/>
    </source>
</evidence>
<feature type="coiled-coil region" evidence="1">
    <location>
        <begin position="183"/>
        <end position="217"/>
    </location>
</feature>
<dbReference type="InterPro" id="IPR051932">
    <property type="entry name" value="Bact_StressResp_Reg"/>
</dbReference>
<feature type="transmembrane region" description="Helical" evidence="2">
    <location>
        <begin position="98"/>
        <end position="116"/>
    </location>
</feature>
<keyword evidence="1" id="KW-0175">Coiled coil</keyword>